<name>A0ACC5RE75_9HYPH</name>
<dbReference type="EMBL" id="JAENHL010000008">
    <property type="protein sequence ID" value="MBK1870939.1"/>
    <property type="molecule type" value="Genomic_DNA"/>
</dbReference>
<evidence type="ECO:0000313" key="1">
    <source>
        <dbReference type="EMBL" id="MBK1870939.1"/>
    </source>
</evidence>
<accession>A0ACC5RE75</accession>
<evidence type="ECO:0000313" key="2">
    <source>
        <dbReference type="Proteomes" id="UP000616151"/>
    </source>
</evidence>
<keyword evidence="2" id="KW-1185">Reference proteome</keyword>
<reference evidence="1" key="1">
    <citation type="submission" date="2021-01" db="EMBL/GenBank/DDBJ databases">
        <authorList>
            <person name="Sun Q."/>
        </authorList>
    </citation>
    <scope>NUCLEOTIDE SEQUENCE</scope>
    <source>
        <strain evidence="1">YIM B02566</strain>
    </source>
</reference>
<sequence length="383" mass="41069">MAKRDYYEVLGVQKGADEKELKGAYRKLAKQLHPDANPGDKTAEHKFKEITEAYEVLKDPQKKAAYDRFGHAAFEGGMGGRPGGPGFGPEFTSSMSDIFEDLFGEFMGGGRGRGRGGGRTSAARGSDLRYNMEISLTEAYSGKTAQIRVPTATACDVCKGSGAKPGSSPKTCGTCGGQGAVRAAQGFFTVERTCPTCHGNGQVISDPCSNCGGQGRLTRERTLSVNIPAGVEDGTRIRLAGEGEAGLRGGSAGDLYIFLSVRPHEFFQRDGADLFCKVPVSMIVASLGGDIEVPTIDGKKARVSIPEGAQTGKQFRLKSKGMPVLRSNQMGDMYIQVTVETPVNLSRKQRDLLKDFEKESRNNSPESEGFFAKARAFWEGFGS</sequence>
<proteinExistence type="predicted"/>
<comment type="caution">
    <text evidence="1">The sequence shown here is derived from an EMBL/GenBank/DDBJ whole genome shotgun (WGS) entry which is preliminary data.</text>
</comment>
<gene>
    <name evidence="1" type="primary">dnaJ</name>
    <name evidence="1" type="ORF">JHL16_31530</name>
</gene>
<protein>
    <submittedName>
        <fullName evidence="1">Molecular chaperone DnaJ</fullName>
    </submittedName>
</protein>
<dbReference type="Proteomes" id="UP000616151">
    <property type="component" value="Unassembled WGS sequence"/>
</dbReference>
<organism evidence="1 2">
    <name type="scientific">Taklimakanibacter albus</name>
    <dbReference type="NCBI Taxonomy" id="2800327"/>
    <lineage>
        <taxon>Bacteria</taxon>
        <taxon>Pseudomonadati</taxon>
        <taxon>Pseudomonadota</taxon>
        <taxon>Alphaproteobacteria</taxon>
        <taxon>Hyphomicrobiales</taxon>
        <taxon>Aestuariivirgaceae</taxon>
        <taxon>Taklimakanibacter</taxon>
    </lineage>
</organism>